<evidence type="ECO:0000313" key="3">
    <source>
        <dbReference type="Proteomes" id="UP000078492"/>
    </source>
</evidence>
<dbReference type="GO" id="GO:0015074">
    <property type="term" value="P:DNA integration"/>
    <property type="evidence" value="ECO:0007669"/>
    <property type="project" value="InterPro"/>
</dbReference>
<name>A0A151JR54_9HYME</name>
<dbReference type="GO" id="GO:0003676">
    <property type="term" value="F:nucleic acid binding"/>
    <property type="evidence" value="ECO:0007669"/>
    <property type="project" value="InterPro"/>
</dbReference>
<dbReference type="InterPro" id="IPR012337">
    <property type="entry name" value="RNaseH-like_sf"/>
</dbReference>
<gene>
    <name evidence="2" type="ORF">ALC57_00669</name>
</gene>
<dbReference type="InterPro" id="IPR050951">
    <property type="entry name" value="Retrovirus_Pol_polyprotein"/>
</dbReference>
<proteinExistence type="predicted"/>
<keyword evidence="3" id="KW-1185">Reference proteome</keyword>
<evidence type="ECO:0000259" key="1">
    <source>
        <dbReference type="PROSITE" id="PS50994"/>
    </source>
</evidence>
<dbReference type="InterPro" id="IPR001584">
    <property type="entry name" value="Integrase_cat-core"/>
</dbReference>
<dbReference type="InterPro" id="IPR036397">
    <property type="entry name" value="RNaseH_sf"/>
</dbReference>
<dbReference type="PANTHER" id="PTHR37984:SF5">
    <property type="entry name" value="PROTEIN NYNRIN-LIKE"/>
    <property type="match status" value="1"/>
</dbReference>
<feature type="domain" description="Integrase catalytic" evidence="1">
    <location>
        <begin position="6"/>
        <end position="163"/>
    </location>
</feature>
<reference evidence="2 3" key="1">
    <citation type="submission" date="2015-09" db="EMBL/GenBank/DDBJ databases">
        <title>Trachymyrmex cornetzi WGS genome.</title>
        <authorList>
            <person name="Nygaard S."/>
            <person name="Hu H."/>
            <person name="Boomsma J."/>
            <person name="Zhang G."/>
        </authorList>
    </citation>
    <scope>NUCLEOTIDE SEQUENCE [LARGE SCALE GENOMIC DNA]</scope>
    <source>
        <strain evidence="2">Tcor2-1</strain>
        <tissue evidence="2">Whole body</tissue>
    </source>
</reference>
<dbReference type="AlphaFoldDB" id="A0A151JR54"/>
<dbReference type="SUPFAM" id="SSF53098">
    <property type="entry name" value="Ribonuclease H-like"/>
    <property type="match status" value="1"/>
</dbReference>
<dbReference type="EMBL" id="KQ978609">
    <property type="protein sequence ID" value="KYN29878.1"/>
    <property type="molecule type" value="Genomic_DNA"/>
</dbReference>
<organism evidence="2 3">
    <name type="scientific">Trachymyrmex cornetzi</name>
    <dbReference type="NCBI Taxonomy" id="471704"/>
    <lineage>
        <taxon>Eukaryota</taxon>
        <taxon>Metazoa</taxon>
        <taxon>Ecdysozoa</taxon>
        <taxon>Arthropoda</taxon>
        <taxon>Hexapoda</taxon>
        <taxon>Insecta</taxon>
        <taxon>Pterygota</taxon>
        <taxon>Neoptera</taxon>
        <taxon>Endopterygota</taxon>
        <taxon>Hymenoptera</taxon>
        <taxon>Apocrita</taxon>
        <taxon>Aculeata</taxon>
        <taxon>Formicoidea</taxon>
        <taxon>Formicidae</taxon>
        <taxon>Myrmicinae</taxon>
        <taxon>Trachymyrmex</taxon>
    </lineage>
</organism>
<sequence length="302" mass="34920">MQLVKIPKDPLEILHIDHFGPLQQTKDGYRHILIIVDSFTRFTWLFPTKTTSTKEVTFNLKNLFDIFGPPQEIVSDRGTAFTSAEFEKFVNEQAIKHRLTVVASPWANGIVERVNRFLKSSLKKLTASPSEWKASINKAQYVINNSYHSSIKNSPSKLLLGYDRRKHSDKILTELIAQLANIDIDLVAERQTNRDIATETTRSIREYNKMYYDHKHKTPSQYNVGDYVMIRKMHVKPGQNSKLLTPFKGPYQINKVLNNNRYVVTDIPGFNVTQKPYSSVLSTDKLKPWIRPVQLIKYCYSV</sequence>
<accession>A0A151JR54</accession>
<dbReference type="PROSITE" id="PS50994">
    <property type="entry name" value="INTEGRASE"/>
    <property type="match status" value="1"/>
</dbReference>
<protein>
    <submittedName>
        <fullName evidence="2">Pro-Pol polyprotein</fullName>
    </submittedName>
</protein>
<dbReference type="STRING" id="471704.A0A151JR54"/>
<dbReference type="Proteomes" id="UP000078492">
    <property type="component" value="Unassembled WGS sequence"/>
</dbReference>
<evidence type="ECO:0000313" key="2">
    <source>
        <dbReference type="EMBL" id="KYN29878.1"/>
    </source>
</evidence>
<dbReference type="Gene3D" id="3.30.420.10">
    <property type="entry name" value="Ribonuclease H-like superfamily/Ribonuclease H"/>
    <property type="match status" value="1"/>
</dbReference>
<dbReference type="PANTHER" id="PTHR37984">
    <property type="entry name" value="PROTEIN CBG26694"/>
    <property type="match status" value="1"/>
</dbReference>
<dbReference type="Pfam" id="PF00665">
    <property type="entry name" value="rve"/>
    <property type="match status" value="1"/>
</dbReference>